<evidence type="ECO:0000313" key="1">
    <source>
        <dbReference type="EMBL" id="JAE12970.1"/>
    </source>
</evidence>
<dbReference type="AlphaFoldDB" id="A0A0A9FIV0"/>
<proteinExistence type="predicted"/>
<reference evidence="1" key="2">
    <citation type="journal article" date="2015" name="Data Brief">
        <title>Shoot transcriptome of the giant reed, Arundo donax.</title>
        <authorList>
            <person name="Barrero R.A."/>
            <person name="Guerrero F.D."/>
            <person name="Moolhuijzen P."/>
            <person name="Goolsby J.A."/>
            <person name="Tidwell J."/>
            <person name="Bellgard S.E."/>
            <person name="Bellgard M.I."/>
        </authorList>
    </citation>
    <scope>NUCLEOTIDE SEQUENCE</scope>
    <source>
        <tissue evidence="1">Shoot tissue taken approximately 20 cm above the soil surface</tissue>
    </source>
</reference>
<organism evidence="1">
    <name type="scientific">Arundo donax</name>
    <name type="common">Giant reed</name>
    <name type="synonym">Donax arundinaceus</name>
    <dbReference type="NCBI Taxonomy" id="35708"/>
    <lineage>
        <taxon>Eukaryota</taxon>
        <taxon>Viridiplantae</taxon>
        <taxon>Streptophyta</taxon>
        <taxon>Embryophyta</taxon>
        <taxon>Tracheophyta</taxon>
        <taxon>Spermatophyta</taxon>
        <taxon>Magnoliopsida</taxon>
        <taxon>Liliopsida</taxon>
        <taxon>Poales</taxon>
        <taxon>Poaceae</taxon>
        <taxon>PACMAD clade</taxon>
        <taxon>Arundinoideae</taxon>
        <taxon>Arundineae</taxon>
        <taxon>Arundo</taxon>
    </lineage>
</organism>
<name>A0A0A9FIV0_ARUDO</name>
<accession>A0A0A9FIV0</accession>
<reference evidence="1" key="1">
    <citation type="submission" date="2014-09" db="EMBL/GenBank/DDBJ databases">
        <authorList>
            <person name="Magalhaes I.L.F."/>
            <person name="Oliveira U."/>
            <person name="Santos F.R."/>
            <person name="Vidigal T.H.D.A."/>
            <person name="Brescovit A.D."/>
            <person name="Santos A.J."/>
        </authorList>
    </citation>
    <scope>NUCLEOTIDE SEQUENCE</scope>
    <source>
        <tissue evidence="1">Shoot tissue taken approximately 20 cm above the soil surface</tissue>
    </source>
</reference>
<dbReference type="EMBL" id="GBRH01184926">
    <property type="protein sequence ID" value="JAE12970.1"/>
    <property type="molecule type" value="Transcribed_RNA"/>
</dbReference>
<sequence length="38" mass="3991">MEGLETQLEGSKDGAVLTKSKGLAALVFNLLLTHCQSS</sequence>
<protein>
    <submittedName>
        <fullName evidence="1">Uncharacterized protein</fullName>
    </submittedName>
</protein>